<gene>
    <name evidence="2" type="ORF">BIW11_06624</name>
</gene>
<comment type="caution">
    <text evidence="2">The sequence shown here is derived from an EMBL/GenBank/DDBJ whole genome shotgun (WGS) entry which is preliminary data.</text>
</comment>
<feature type="compositionally biased region" description="Polar residues" evidence="1">
    <location>
        <begin position="64"/>
        <end position="73"/>
    </location>
</feature>
<dbReference type="InParanoid" id="A0A1V9XXM1"/>
<evidence type="ECO:0000313" key="2">
    <source>
        <dbReference type="EMBL" id="OQR78108.1"/>
    </source>
</evidence>
<feature type="region of interest" description="Disordered" evidence="1">
    <location>
        <begin position="37"/>
        <end position="73"/>
    </location>
</feature>
<dbReference type="Proteomes" id="UP000192247">
    <property type="component" value="Unassembled WGS sequence"/>
</dbReference>
<name>A0A1V9XXM1_9ACAR</name>
<reference evidence="2 3" key="1">
    <citation type="journal article" date="2017" name="Gigascience">
        <title>Draft genome of the honey bee ectoparasitic mite, Tropilaelaps mercedesae, is shaped by the parasitic life history.</title>
        <authorList>
            <person name="Dong X."/>
            <person name="Armstrong S.D."/>
            <person name="Xia D."/>
            <person name="Makepeace B.L."/>
            <person name="Darby A.C."/>
            <person name="Kadowaki T."/>
        </authorList>
    </citation>
    <scope>NUCLEOTIDE SEQUENCE [LARGE SCALE GENOMIC DNA]</scope>
    <source>
        <strain evidence="2">Wuxi-XJTLU</strain>
    </source>
</reference>
<protein>
    <submittedName>
        <fullName evidence="2">Uncharacterized protein</fullName>
    </submittedName>
</protein>
<dbReference type="AlphaFoldDB" id="A0A1V9XXM1"/>
<proteinExistence type="predicted"/>
<accession>A0A1V9XXM1</accession>
<evidence type="ECO:0000313" key="3">
    <source>
        <dbReference type="Proteomes" id="UP000192247"/>
    </source>
</evidence>
<feature type="compositionally biased region" description="Polar residues" evidence="1">
    <location>
        <begin position="37"/>
        <end position="46"/>
    </location>
</feature>
<sequence length="130" mass="15206">MYRACNYVGRIGGAHTINRRTDIRPWMTNSMKGVTSEKQSFCQSQEQQRRRTFSPWLKTKAPDNRNSSQETQTRLQFPTSGLLLSQYDELIKCLKPTTTSFPKAIRGCHWSYHCMILCVERGNRQREKES</sequence>
<keyword evidence="3" id="KW-1185">Reference proteome</keyword>
<dbReference type="EMBL" id="MNPL01002632">
    <property type="protein sequence ID" value="OQR78108.1"/>
    <property type="molecule type" value="Genomic_DNA"/>
</dbReference>
<evidence type="ECO:0000256" key="1">
    <source>
        <dbReference type="SAM" id="MobiDB-lite"/>
    </source>
</evidence>
<organism evidence="2 3">
    <name type="scientific">Tropilaelaps mercedesae</name>
    <dbReference type="NCBI Taxonomy" id="418985"/>
    <lineage>
        <taxon>Eukaryota</taxon>
        <taxon>Metazoa</taxon>
        <taxon>Ecdysozoa</taxon>
        <taxon>Arthropoda</taxon>
        <taxon>Chelicerata</taxon>
        <taxon>Arachnida</taxon>
        <taxon>Acari</taxon>
        <taxon>Parasitiformes</taxon>
        <taxon>Mesostigmata</taxon>
        <taxon>Gamasina</taxon>
        <taxon>Dermanyssoidea</taxon>
        <taxon>Laelapidae</taxon>
        <taxon>Tropilaelaps</taxon>
    </lineage>
</organism>